<dbReference type="Proteomes" id="UP000265520">
    <property type="component" value="Unassembled WGS sequence"/>
</dbReference>
<evidence type="ECO:0000313" key="1">
    <source>
        <dbReference type="EMBL" id="MCI84346.1"/>
    </source>
</evidence>
<proteinExistence type="predicted"/>
<name>A0A392V7Q9_9FABA</name>
<protein>
    <submittedName>
        <fullName evidence="1">Uncharacterized protein</fullName>
    </submittedName>
</protein>
<reference evidence="1 2" key="1">
    <citation type="journal article" date="2018" name="Front. Plant Sci.">
        <title>Red Clover (Trifolium pratense) and Zigzag Clover (T. medium) - A Picture of Genomic Similarities and Differences.</title>
        <authorList>
            <person name="Dluhosova J."/>
            <person name="Istvanek J."/>
            <person name="Nedelnik J."/>
            <person name="Repkova J."/>
        </authorList>
    </citation>
    <scope>NUCLEOTIDE SEQUENCE [LARGE SCALE GENOMIC DNA]</scope>
    <source>
        <strain evidence="2">cv. 10/8</strain>
        <tissue evidence="1">Leaf</tissue>
    </source>
</reference>
<feature type="non-terminal residue" evidence="1">
    <location>
        <position position="57"/>
    </location>
</feature>
<dbReference type="AlphaFoldDB" id="A0A392V7Q9"/>
<organism evidence="1 2">
    <name type="scientific">Trifolium medium</name>
    <dbReference type="NCBI Taxonomy" id="97028"/>
    <lineage>
        <taxon>Eukaryota</taxon>
        <taxon>Viridiplantae</taxon>
        <taxon>Streptophyta</taxon>
        <taxon>Embryophyta</taxon>
        <taxon>Tracheophyta</taxon>
        <taxon>Spermatophyta</taxon>
        <taxon>Magnoliopsida</taxon>
        <taxon>eudicotyledons</taxon>
        <taxon>Gunneridae</taxon>
        <taxon>Pentapetalae</taxon>
        <taxon>rosids</taxon>
        <taxon>fabids</taxon>
        <taxon>Fabales</taxon>
        <taxon>Fabaceae</taxon>
        <taxon>Papilionoideae</taxon>
        <taxon>50 kb inversion clade</taxon>
        <taxon>NPAAA clade</taxon>
        <taxon>Hologalegina</taxon>
        <taxon>IRL clade</taxon>
        <taxon>Trifolieae</taxon>
        <taxon>Trifolium</taxon>
    </lineage>
</organism>
<sequence>MAATARTNAQIVQALTTLTNIVAIDNLPGRDGEMRLERFMKQKPTTFTRGYNPNGAY</sequence>
<keyword evidence="2" id="KW-1185">Reference proteome</keyword>
<comment type="caution">
    <text evidence="1">The sequence shown here is derived from an EMBL/GenBank/DDBJ whole genome shotgun (WGS) entry which is preliminary data.</text>
</comment>
<dbReference type="EMBL" id="LXQA011088822">
    <property type="protein sequence ID" value="MCI84346.1"/>
    <property type="molecule type" value="Genomic_DNA"/>
</dbReference>
<evidence type="ECO:0000313" key="2">
    <source>
        <dbReference type="Proteomes" id="UP000265520"/>
    </source>
</evidence>
<accession>A0A392V7Q9</accession>